<dbReference type="UniPathway" id="UPA00060">
    <property type="reaction ID" value="UER00141"/>
</dbReference>
<dbReference type="GO" id="GO:0005737">
    <property type="term" value="C:cytoplasm"/>
    <property type="evidence" value="ECO:0007669"/>
    <property type="project" value="TreeGrafter"/>
</dbReference>
<dbReference type="EC" id="2.5.1.3" evidence="9"/>
<evidence type="ECO:0000256" key="10">
    <source>
        <dbReference type="RuleBase" id="RU003826"/>
    </source>
</evidence>
<keyword evidence="4 9" id="KW-0460">Magnesium</keyword>
<comment type="catalytic activity">
    <reaction evidence="8 9 10">
        <text>2-[(2R,5Z)-2-carboxy-4-methylthiazol-5(2H)-ylidene]ethyl phosphate + 4-amino-2-methyl-5-(diphosphooxymethyl)pyrimidine + 2 H(+) = thiamine phosphate + CO2 + diphosphate</text>
        <dbReference type="Rhea" id="RHEA:47844"/>
        <dbReference type="ChEBI" id="CHEBI:15378"/>
        <dbReference type="ChEBI" id="CHEBI:16526"/>
        <dbReference type="ChEBI" id="CHEBI:33019"/>
        <dbReference type="ChEBI" id="CHEBI:37575"/>
        <dbReference type="ChEBI" id="CHEBI:57841"/>
        <dbReference type="ChEBI" id="CHEBI:62899"/>
        <dbReference type="EC" id="2.5.1.3"/>
    </reaction>
</comment>
<dbReference type="InterPro" id="IPR022998">
    <property type="entry name" value="ThiamineP_synth_TenI"/>
</dbReference>
<evidence type="ECO:0000256" key="5">
    <source>
        <dbReference type="ARBA" id="ARBA00022977"/>
    </source>
</evidence>
<keyword evidence="3 9" id="KW-0479">Metal-binding</keyword>
<evidence type="ECO:0000256" key="2">
    <source>
        <dbReference type="ARBA" id="ARBA00022679"/>
    </source>
</evidence>
<feature type="binding site" evidence="9">
    <location>
        <begin position="185"/>
        <end position="186"/>
    </location>
    <ligand>
        <name>2-[(2R,5Z)-2-carboxy-4-methylthiazol-5(2H)-ylidene]ethyl phosphate</name>
        <dbReference type="ChEBI" id="CHEBI:62899"/>
    </ligand>
</feature>
<evidence type="ECO:0000256" key="1">
    <source>
        <dbReference type="ARBA" id="ARBA00005165"/>
    </source>
</evidence>
<evidence type="ECO:0000256" key="9">
    <source>
        <dbReference type="HAMAP-Rule" id="MF_00097"/>
    </source>
</evidence>
<dbReference type="InterPro" id="IPR036206">
    <property type="entry name" value="ThiamineP_synth_sf"/>
</dbReference>
<evidence type="ECO:0000256" key="8">
    <source>
        <dbReference type="ARBA" id="ARBA00047883"/>
    </source>
</evidence>
<evidence type="ECO:0000256" key="11">
    <source>
        <dbReference type="RuleBase" id="RU004253"/>
    </source>
</evidence>
<feature type="binding site" evidence="9">
    <location>
        <position position="140"/>
    </location>
    <ligand>
        <name>4-amino-2-methyl-5-(diphosphooxymethyl)pyrimidine</name>
        <dbReference type="ChEBI" id="CHEBI:57841"/>
    </ligand>
</feature>
<dbReference type="EMBL" id="NXLT01000003">
    <property type="protein sequence ID" value="RDU67394.1"/>
    <property type="molecule type" value="Genomic_DNA"/>
</dbReference>
<feature type="binding site" evidence="9">
    <location>
        <position position="74"/>
    </location>
    <ligand>
        <name>Mg(2+)</name>
        <dbReference type="ChEBI" id="CHEBI:18420"/>
    </ligand>
</feature>
<gene>
    <name evidence="9 13" type="primary">thiE</name>
    <name evidence="13" type="ORF">CQA54_05335</name>
</gene>
<feature type="binding site" evidence="9">
    <location>
        <position position="93"/>
    </location>
    <ligand>
        <name>Mg(2+)</name>
        <dbReference type="ChEBI" id="CHEBI:18420"/>
    </ligand>
</feature>
<dbReference type="GO" id="GO:0009228">
    <property type="term" value="P:thiamine biosynthetic process"/>
    <property type="evidence" value="ECO:0007669"/>
    <property type="project" value="UniProtKB-KW"/>
</dbReference>
<comment type="cofactor">
    <cofactor evidence="9">
        <name>Mg(2+)</name>
        <dbReference type="ChEBI" id="CHEBI:18420"/>
    </cofactor>
    <text evidence="9">Binds 1 Mg(2+) ion per subunit.</text>
</comment>
<dbReference type="OrthoDB" id="9810880at2"/>
<dbReference type="SUPFAM" id="SSF51391">
    <property type="entry name" value="Thiamin phosphate synthase"/>
    <property type="match status" value="1"/>
</dbReference>
<evidence type="ECO:0000256" key="7">
    <source>
        <dbReference type="ARBA" id="ARBA00047851"/>
    </source>
</evidence>
<keyword evidence="5 9" id="KW-0784">Thiamine biosynthesis</keyword>
<evidence type="ECO:0000259" key="12">
    <source>
        <dbReference type="Pfam" id="PF02581"/>
    </source>
</evidence>
<comment type="caution">
    <text evidence="13">The sequence shown here is derived from an EMBL/GenBank/DDBJ whole genome shotgun (WGS) entry which is preliminary data.</text>
</comment>
<evidence type="ECO:0000313" key="14">
    <source>
        <dbReference type="Proteomes" id="UP000256514"/>
    </source>
</evidence>
<name>A0A3D8IS16_9HELI</name>
<dbReference type="InterPro" id="IPR013785">
    <property type="entry name" value="Aldolase_TIM"/>
</dbReference>
<dbReference type="GO" id="GO:0000287">
    <property type="term" value="F:magnesium ion binding"/>
    <property type="evidence" value="ECO:0007669"/>
    <property type="project" value="UniProtKB-UniRule"/>
</dbReference>
<comment type="function">
    <text evidence="9">Condenses 4-methyl-5-(beta-hydroxyethyl)thiazole monophosphate (THZ-P) and 2-methyl-4-amino-5-hydroxymethyl pyrimidine pyrophosphate (HMP-PP) to form thiamine monophosphate (TMP).</text>
</comment>
<sequence>MSGQTYNLAGLYGISDEKLTPFSTLITQVQEAIAGGMKIFQFRDKNSLDKDIIEIIKHLMNICASSNVLFVLNDRIELAIKLGVPGLHIGKDDGNLASVRKRFEGILGVSSYGDISRAKEAQSQGADYVAFGAIFPSLTKPNAVCIGAEILAEAKAVLDIPICAIGGISKDNIQLLKNADMSAVISSLWNGNPRQNAQNLAESFIRAKLAKY</sequence>
<dbReference type="PANTHER" id="PTHR20857:SF23">
    <property type="entry name" value="THIAMINE BIOSYNTHETIC BIFUNCTIONAL ENZYME"/>
    <property type="match status" value="1"/>
</dbReference>
<feature type="binding site" evidence="9">
    <location>
        <position position="73"/>
    </location>
    <ligand>
        <name>4-amino-2-methyl-5-(diphosphooxymethyl)pyrimidine</name>
        <dbReference type="ChEBI" id="CHEBI:57841"/>
    </ligand>
</feature>
<accession>A0A3D8IS16</accession>
<evidence type="ECO:0000256" key="4">
    <source>
        <dbReference type="ARBA" id="ARBA00022842"/>
    </source>
</evidence>
<reference evidence="13 14" key="1">
    <citation type="submission" date="2018-04" db="EMBL/GenBank/DDBJ databases">
        <title>Novel Campyloabacter and Helicobacter Species and Strains.</title>
        <authorList>
            <person name="Mannion A.J."/>
            <person name="Shen Z."/>
            <person name="Fox J.G."/>
        </authorList>
    </citation>
    <scope>NUCLEOTIDE SEQUENCE [LARGE SCALE GENOMIC DNA]</scope>
    <source>
        <strain evidence="13 14">MIT 12-6600</strain>
    </source>
</reference>
<comment type="catalytic activity">
    <reaction evidence="6 9 10">
        <text>4-methyl-5-(2-phosphooxyethyl)-thiazole + 4-amino-2-methyl-5-(diphosphooxymethyl)pyrimidine + H(+) = thiamine phosphate + diphosphate</text>
        <dbReference type="Rhea" id="RHEA:22328"/>
        <dbReference type="ChEBI" id="CHEBI:15378"/>
        <dbReference type="ChEBI" id="CHEBI:33019"/>
        <dbReference type="ChEBI" id="CHEBI:37575"/>
        <dbReference type="ChEBI" id="CHEBI:57841"/>
        <dbReference type="ChEBI" id="CHEBI:58296"/>
        <dbReference type="EC" id="2.5.1.3"/>
    </reaction>
</comment>
<organism evidence="13 14">
    <name type="scientific">Helicobacter equorum</name>
    <dbReference type="NCBI Taxonomy" id="361872"/>
    <lineage>
        <taxon>Bacteria</taxon>
        <taxon>Pseudomonadati</taxon>
        <taxon>Campylobacterota</taxon>
        <taxon>Epsilonproteobacteria</taxon>
        <taxon>Campylobacterales</taxon>
        <taxon>Helicobacteraceae</taxon>
        <taxon>Helicobacter</taxon>
    </lineage>
</organism>
<dbReference type="Pfam" id="PF02581">
    <property type="entry name" value="TMP-TENI"/>
    <property type="match status" value="1"/>
</dbReference>
<evidence type="ECO:0000256" key="6">
    <source>
        <dbReference type="ARBA" id="ARBA00047334"/>
    </source>
</evidence>
<comment type="pathway">
    <text evidence="1 9 11">Cofactor biosynthesis; thiamine diphosphate biosynthesis; thiamine phosphate from 4-amino-2-methyl-5-diphosphomethylpyrimidine and 4-methyl-5-(2-phosphoethyl)-thiazole: step 1/1.</text>
</comment>
<keyword evidence="14" id="KW-1185">Reference proteome</keyword>
<dbReference type="Proteomes" id="UP000256514">
    <property type="component" value="Unassembled WGS sequence"/>
</dbReference>
<feature type="binding site" evidence="9">
    <location>
        <position position="167"/>
    </location>
    <ligand>
        <name>2-[(2R,5Z)-2-carboxy-4-methylthiazol-5(2H)-ylidene]ethyl phosphate</name>
        <dbReference type="ChEBI" id="CHEBI:62899"/>
    </ligand>
</feature>
<dbReference type="Gene3D" id="3.20.20.70">
    <property type="entry name" value="Aldolase class I"/>
    <property type="match status" value="1"/>
</dbReference>
<feature type="binding site" evidence="9">
    <location>
        <begin position="137"/>
        <end position="139"/>
    </location>
    <ligand>
        <name>2-[(2R,5Z)-2-carboxy-4-methylthiazol-5(2H)-ylidene]ethyl phosphate</name>
        <dbReference type="ChEBI" id="CHEBI:62899"/>
    </ligand>
</feature>
<comment type="catalytic activity">
    <reaction evidence="7 9 10">
        <text>2-(2-carboxy-4-methylthiazol-5-yl)ethyl phosphate + 4-amino-2-methyl-5-(diphosphooxymethyl)pyrimidine + 2 H(+) = thiamine phosphate + CO2 + diphosphate</text>
        <dbReference type="Rhea" id="RHEA:47848"/>
        <dbReference type="ChEBI" id="CHEBI:15378"/>
        <dbReference type="ChEBI" id="CHEBI:16526"/>
        <dbReference type="ChEBI" id="CHEBI:33019"/>
        <dbReference type="ChEBI" id="CHEBI:37575"/>
        <dbReference type="ChEBI" id="CHEBI:57841"/>
        <dbReference type="ChEBI" id="CHEBI:62890"/>
        <dbReference type="EC" id="2.5.1.3"/>
    </reaction>
</comment>
<feature type="binding site" evidence="9">
    <location>
        <begin position="41"/>
        <end position="45"/>
    </location>
    <ligand>
        <name>4-amino-2-methyl-5-(diphosphooxymethyl)pyrimidine</name>
        <dbReference type="ChEBI" id="CHEBI:57841"/>
    </ligand>
</feature>
<protein>
    <recommendedName>
        <fullName evidence="9">Thiamine-phosphate synthase</fullName>
        <shortName evidence="9">TP synthase</shortName>
        <shortName evidence="9">TPS</shortName>
        <ecNumber evidence="9">2.5.1.3</ecNumber>
    </recommendedName>
    <alternativeName>
        <fullName evidence="9">Thiamine-phosphate pyrophosphorylase</fullName>
        <shortName evidence="9">TMP pyrophosphorylase</shortName>
        <shortName evidence="9">TMP-PPase</shortName>
    </alternativeName>
</protein>
<dbReference type="AlphaFoldDB" id="A0A3D8IS16"/>
<dbReference type="RefSeq" id="WP_115571104.1">
    <property type="nucleotide sequence ID" value="NZ_NXLT01000003.1"/>
</dbReference>
<dbReference type="HAMAP" id="MF_00097">
    <property type="entry name" value="TMP_synthase"/>
    <property type="match status" value="1"/>
</dbReference>
<dbReference type="InterPro" id="IPR034291">
    <property type="entry name" value="TMP_synthase"/>
</dbReference>
<feature type="domain" description="Thiamine phosphate synthase/TenI" evidence="12">
    <location>
        <begin position="11"/>
        <end position="187"/>
    </location>
</feature>
<dbReference type="GO" id="GO:0009229">
    <property type="term" value="P:thiamine diphosphate biosynthetic process"/>
    <property type="evidence" value="ECO:0007669"/>
    <property type="project" value="UniProtKB-UniRule"/>
</dbReference>
<evidence type="ECO:0000313" key="13">
    <source>
        <dbReference type="EMBL" id="RDU67394.1"/>
    </source>
</evidence>
<keyword evidence="2 9" id="KW-0808">Transferase</keyword>
<dbReference type="CDD" id="cd00564">
    <property type="entry name" value="TMP_TenI"/>
    <property type="match status" value="1"/>
</dbReference>
<dbReference type="GO" id="GO:0004789">
    <property type="term" value="F:thiamine-phosphate diphosphorylase activity"/>
    <property type="evidence" value="ECO:0007669"/>
    <property type="project" value="UniProtKB-UniRule"/>
</dbReference>
<comment type="similarity">
    <text evidence="9 10">Belongs to the thiamine-phosphate synthase family.</text>
</comment>
<feature type="binding site" evidence="9">
    <location>
        <position position="110"/>
    </location>
    <ligand>
        <name>4-amino-2-methyl-5-(diphosphooxymethyl)pyrimidine</name>
        <dbReference type="ChEBI" id="CHEBI:57841"/>
    </ligand>
</feature>
<evidence type="ECO:0000256" key="3">
    <source>
        <dbReference type="ARBA" id="ARBA00022723"/>
    </source>
</evidence>
<dbReference type="PANTHER" id="PTHR20857">
    <property type="entry name" value="THIAMINE-PHOSPHATE PYROPHOSPHORYLASE"/>
    <property type="match status" value="1"/>
</dbReference>
<proteinExistence type="inferred from homology"/>
<dbReference type="NCBIfam" id="TIGR00693">
    <property type="entry name" value="thiE"/>
    <property type="match status" value="1"/>
</dbReference>